<dbReference type="Gene3D" id="3.40.50.10810">
    <property type="entry name" value="Tandem AAA-ATPase domain"/>
    <property type="match status" value="1"/>
</dbReference>
<proteinExistence type="predicted"/>
<dbReference type="InterPro" id="IPR038718">
    <property type="entry name" value="SNF2-like_sf"/>
</dbReference>
<dbReference type="Proteomes" id="UP000600799">
    <property type="component" value="Unassembled WGS sequence"/>
</dbReference>
<dbReference type="Gene3D" id="3.40.50.300">
    <property type="entry name" value="P-loop containing nucleotide triphosphate hydrolases"/>
    <property type="match status" value="1"/>
</dbReference>
<dbReference type="PANTHER" id="PTHR45766:SF6">
    <property type="entry name" value="SWI_SNF-RELATED MATRIX-ASSOCIATED ACTIN-DEPENDENT REGULATOR OF CHROMATIN SUBFAMILY A-LIKE PROTEIN 1"/>
    <property type="match status" value="1"/>
</dbReference>
<dbReference type="PANTHER" id="PTHR45766">
    <property type="entry name" value="DNA ANNEALING HELICASE AND ENDONUCLEASE ZRANB3 FAMILY MEMBER"/>
    <property type="match status" value="1"/>
</dbReference>
<evidence type="ECO:0000313" key="5">
    <source>
        <dbReference type="Proteomes" id="UP000600799"/>
    </source>
</evidence>
<keyword evidence="1" id="KW-0378">Hydrolase</keyword>
<dbReference type="SUPFAM" id="SSF52540">
    <property type="entry name" value="P-loop containing nucleoside triphosphate hydrolases"/>
    <property type="match status" value="2"/>
</dbReference>
<reference evidence="4 5" key="1">
    <citation type="submission" date="2020-11" db="EMBL/GenBank/DDBJ databases">
        <title>The genome sequence of Novosphingobium sp. 1Y9A.</title>
        <authorList>
            <person name="Liu Y."/>
        </authorList>
    </citation>
    <scope>NUCLEOTIDE SEQUENCE [LARGE SCALE GENOMIC DNA]</scope>
    <source>
        <strain evidence="4 5">1Y9A</strain>
    </source>
</reference>
<dbReference type="Pfam" id="PF00271">
    <property type="entry name" value="Helicase_C"/>
    <property type="match status" value="1"/>
</dbReference>
<dbReference type="InterPro" id="IPR000330">
    <property type="entry name" value="SNF2_N"/>
</dbReference>
<evidence type="ECO:0000313" key="4">
    <source>
        <dbReference type="EMBL" id="MBF9151709.1"/>
    </source>
</evidence>
<evidence type="ECO:0008006" key="6">
    <source>
        <dbReference type="Google" id="ProtNLM"/>
    </source>
</evidence>
<comment type="caution">
    <text evidence="4">The sequence shown here is derived from an EMBL/GenBank/DDBJ whole genome shotgun (WGS) entry which is preliminary data.</text>
</comment>
<gene>
    <name evidence="4" type="ORF">I2488_11905</name>
</gene>
<feature type="domain" description="Helicase C-terminal" evidence="3">
    <location>
        <begin position="361"/>
        <end position="525"/>
    </location>
</feature>
<sequence>MSDPYIDLCLGVQAVRRRVEREVAGLGGATGVAAAPYPHQLANVQRVLSDSRIRHLIADEVGLGKTVQTLMILNALRLQNPRHRALILVPDNIAPQWLIECQTRGHFTPLGRAPEEEETGPHVRLAYYDQLSSVTEIDPNIYDLLVVDELQRLQANARQRITDVAADFRQLLLLSATPKLEDVEAFRQLLAILEPERMAVATRTSDKPEATLRAREAAAAALIGTGNPDSWEAAGLMMPPERAQAPTVAMTHSILRRVTHTNRRDYPDLLPQRVLHRIAIEPTSDEVARQEQVWQFIGHAGRGSAATDLARLGQVALRSPRALSERINILRGRDQRDPQGFLAAAAKHLEAANGDSRIEATIDLLVDIWNEDPDEAVLIVAEDNPTVDYLERMIPQFLPTIGPRGKRRPLSLAVNRNRDASASDDLVDLFEEYDDGIGGFIAGDDQLLIAADVAQVGLNLQHARKLIFFSMPWSPVAVEQWIGRLDRLGSAALADQPGERTIDIYAIYQRGQVDERVVSVLDDFAIFRRSIRLDGDEINVVGQHIVDAALTPHTVNWQALSQEARNIANDNGDALATPLSTALPWTTKRARALADQFDRAGALGPLLERSTARRAIVRIETGLRGWMRLIGRANGLRLWKGKDPDEPARTFRMLHYYRSPYATGPAEPRFSLPGLDPRDGQRYAYLDSRRSLESPPVPTVYLDENSATPLNFLDHGDPVHDTLVNEWAKIGQKVPTCLRIKLPDGHDLASEEGRGAYLVAVLNWVPGELYFDDFDRSHIVQLLQDSRTRQEQKPYWDAIQAMEEDLRADRRWLNSLFTSRLDVLAAKLDRGAWTLATPDHAEALFIPWDVSARGDKIVLATGQRAPFTPDIKAAQGAGSVLLLQEHKRRHQASLAECPDLRQCIASRRYLIASEGDDLIAARQALLDDATAQGMETSEQGFARSRFRAIRNARDMAILARDVRLARLDGLIDALVEPRYNEYKFMVMTLD</sequence>
<dbReference type="PROSITE" id="PS51194">
    <property type="entry name" value="HELICASE_CTER"/>
    <property type="match status" value="1"/>
</dbReference>
<dbReference type="SMART" id="SM00490">
    <property type="entry name" value="HELICc"/>
    <property type="match status" value="1"/>
</dbReference>
<dbReference type="SMART" id="SM00487">
    <property type="entry name" value="DEXDc"/>
    <property type="match status" value="1"/>
</dbReference>
<dbReference type="InterPro" id="IPR027417">
    <property type="entry name" value="P-loop_NTPase"/>
</dbReference>
<evidence type="ECO:0000259" key="3">
    <source>
        <dbReference type="PROSITE" id="PS51194"/>
    </source>
</evidence>
<dbReference type="RefSeq" id="WP_196276026.1">
    <property type="nucleotide sequence ID" value="NZ_JADQDC010000007.1"/>
</dbReference>
<evidence type="ECO:0000256" key="1">
    <source>
        <dbReference type="ARBA" id="ARBA00022801"/>
    </source>
</evidence>
<dbReference type="InterPro" id="IPR001650">
    <property type="entry name" value="Helicase_C-like"/>
</dbReference>
<protein>
    <recommendedName>
        <fullName evidence="6">Helicase</fullName>
    </recommendedName>
</protein>
<dbReference type="PROSITE" id="PS51192">
    <property type="entry name" value="HELICASE_ATP_BIND_1"/>
    <property type="match status" value="1"/>
</dbReference>
<accession>A0ABS0HHH8</accession>
<name>A0ABS0HHH8_9SPHN</name>
<organism evidence="4 5">
    <name type="scientific">Novosphingobium jiangmenense</name>
    <dbReference type="NCBI Taxonomy" id="2791981"/>
    <lineage>
        <taxon>Bacteria</taxon>
        <taxon>Pseudomonadati</taxon>
        <taxon>Pseudomonadota</taxon>
        <taxon>Alphaproteobacteria</taxon>
        <taxon>Sphingomonadales</taxon>
        <taxon>Sphingomonadaceae</taxon>
        <taxon>Novosphingobium</taxon>
    </lineage>
</organism>
<feature type="domain" description="Helicase ATP-binding" evidence="2">
    <location>
        <begin position="46"/>
        <end position="196"/>
    </location>
</feature>
<dbReference type="Pfam" id="PF00176">
    <property type="entry name" value="SNF2-rel_dom"/>
    <property type="match status" value="1"/>
</dbReference>
<dbReference type="InterPro" id="IPR014001">
    <property type="entry name" value="Helicase_ATP-bd"/>
</dbReference>
<evidence type="ECO:0000259" key="2">
    <source>
        <dbReference type="PROSITE" id="PS51192"/>
    </source>
</evidence>
<dbReference type="EMBL" id="JADQDC010000007">
    <property type="protein sequence ID" value="MBF9151709.1"/>
    <property type="molecule type" value="Genomic_DNA"/>
</dbReference>
<keyword evidence="5" id="KW-1185">Reference proteome</keyword>